<gene>
    <name evidence="3" type="primary">LOC112294407</name>
    <name evidence="2" type="ORF">PHYPA_003444</name>
</gene>
<name>A0A2K1L3Q7_PHYPA</name>
<evidence type="ECO:0000313" key="3">
    <source>
        <dbReference type="EnsemblPlants" id="Pp3c2_30630V3.1"/>
    </source>
</evidence>
<organism evidence="2">
    <name type="scientific">Physcomitrium patens</name>
    <name type="common">Spreading-leaved earth moss</name>
    <name type="synonym">Physcomitrella patens</name>
    <dbReference type="NCBI Taxonomy" id="3218"/>
    <lineage>
        <taxon>Eukaryota</taxon>
        <taxon>Viridiplantae</taxon>
        <taxon>Streptophyta</taxon>
        <taxon>Embryophyta</taxon>
        <taxon>Bryophyta</taxon>
        <taxon>Bryophytina</taxon>
        <taxon>Bryopsida</taxon>
        <taxon>Funariidae</taxon>
        <taxon>Funariales</taxon>
        <taxon>Funariaceae</taxon>
        <taxon>Physcomitrium</taxon>
    </lineage>
</organism>
<dbReference type="AlphaFoldDB" id="A0A2K1L3Q7"/>
<reference evidence="2 4" key="2">
    <citation type="journal article" date="2018" name="Plant J.">
        <title>The Physcomitrella patens chromosome-scale assembly reveals moss genome structure and evolution.</title>
        <authorList>
            <person name="Lang D."/>
            <person name="Ullrich K.K."/>
            <person name="Murat F."/>
            <person name="Fuchs J."/>
            <person name="Jenkins J."/>
            <person name="Haas F.B."/>
            <person name="Piednoel M."/>
            <person name="Gundlach H."/>
            <person name="Van Bel M."/>
            <person name="Meyberg R."/>
            <person name="Vives C."/>
            <person name="Morata J."/>
            <person name="Symeonidi A."/>
            <person name="Hiss M."/>
            <person name="Muchero W."/>
            <person name="Kamisugi Y."/>
            <person name="Saleh O."/>
            <person name="Blanc G."/>
            <person name="Decker E.L."/>
            <person name="van Gessel N."/>
            <person name="Grimwood J."/>
            <person name="Hayes R.D."/>
            <person name="Graham S.W."/>
            <person name="Gunter L.E."/>
            <person name="McDaniel S.F."/>
            <person name="Hoernstein S.N.W."/>
            <person name="Larsson A."/>
            <person name="Li F.W."/>
            <person name="Perroud P.F."/>
            <person name="Phillips J."/>
            <person name="Ranjan P."/>
            <person name="Rokshar D.S."/>
            <person name="Rothfels C.J."/>
            <person name="Schneider L."/>
            <person name="Shu S."/>
            <person name="Stevenson D.W."/>
            <person name="Thummler F."/>
            <person name="Tillich M."/>
            <person name="Villarreal Aguilar J.C."/>
            <person name="Widiez T."/>
            <person name="Wong G.K."/>
            <person name="Wymore A."/>
            <person name="Zhang Y."/>
            <person name="Zimmer A.D."/>
            <person name="Quatrano R.S."/>
            <person name="Mayer K.F.X."/>
            <person name="Goodstein D."/>
            <person name="Casacuberta J.M."/>
            <person name="Vandepoele K."/>
            <person name="Reski R."/>
            <person name="Cuming A.C."/>
            <person name="Tuskan G.A."/>
            <person name="Maumus F."/>
            <person name="Salse J."/>
            <person name="Schmutz J."/>
            <person name="Rensing S.A."/>
        </authorList>
    </citation>
    <scope>NUCLEOTIDE SEQUENCE [LARGE SCALE GENOMIC DNA]</scope>
    <source>
        <strain evidence="3 4">cv. Gransden 2004</strain>
    </source>
</reference>
<keyword evidence="1" id="KW-0472">Membrane</keyword>
<keyword evidence="1" id="KW-1133">Transmembrane helix</keyword>
<accession>A0A2K1L3Q7</accession>
<keyword evidence="4" id="KW-1185">Reference proteome</keyword>
<dbReference type="PaxDb" id="3218-PP1S22_5V6.1"/>
<evidence type="ECO:0000256" key="1">
    <source>
        <dbReference type="SAM" id="Phobius"/>
    </source>
</evidence>
<feature type="transmembrane region" description="Helical" evidence="1">
    <location>
        <begin position="316"/>
        <end position="336"/>
    </location>
</feature>
<evidence type="ECO:0008006" key="5">
    <source>
        <dbReference type="Google" id="ProtNLM"/>
    </source>
</evidence>
<proteinExistence type="predicted"/>
<protein>
    <recommendedName>
        <fullName evidence="5">Transmembrane protein</fullName>
    </recommendedName>
</protein>
<dbReference type="Gramene" id="Pp3c2_30630V3.1">
    <property type="protein sequence ID" value="Pp3c2_30630V3.1"/>
    <property type="gene ID" value="Pp3c2_30630"/>
</dbReference>
<evidence type="ECO:0000313" key="4">
    <source>
        <dbReference type="Proteomes" id="UP000006727"/>
    </source>
</evidence>
<sequence>MASCCDLNEVTVGCGRESIVATLVTYVDSRVCDVRSNRNGPPLSKIFPQLFNAISQHLTDSISLIPTANAIDAFIHIFSTPVPTLLAEAVRPETPLANTLSMGLSSHNMMTNGSWVLHPAAYEAAESTTRSKTSGTHLSEEYVVSLVRLTANGNISSLHCGLESVLTRSPTEVGILRGEGEGRKNPGVSGRTHQVVLLGVSSDLEFASKIASVEDFMMGKMVKCIPGNGSDTCTAIDGCTSTLGAAAAQRGNRAEVNGFPGLHDTGWNEDAVDYGAARTKSSLWTKTGLPLVMSSLILPVKAEGVVIVPTTTSHTGYVVVVVAVVAGAIAIVYFIVVSKLKARARALEMQHIDRCLEDVPSTTGRRREDENDIPPSLNF</sequence>
<dbReference type="EnsemblPlants" id="Pp3c2_30630V3.1">
    <property type="protein sequence ID" value="Pp3c2_30630V3.1"/>
    <property type="gene ID" value="Pp3c2_30630"/>
</dbReference>
<evidence type="ECO:0000313" key="2">
    <source>
        <dbReference type="EMBL" id="PNR60651.1"/>
    </source>
</evidence>
<dbReference type="RefSeq" id="XP_024400533.1">
    <property type="nucleotide sequence ID" value="XM_024544765.2"/>
</dbReference>
<keyword evidence="1" id="KW-0812">Transmembrane</keyword>
<dbReference type="Proteomes" id="UP000006727">
    <property type="component" value="Chromosome 2"/>
</dbReference>
<reference evidence="2 4" key="1">
    <citation type="journal article" date="2008" name="Science">
        <title>The Physcomitrella genome reveals evolutionary insights into the conquest of land by plants.</title>
        <authorList>
            <person name="Rensing S."/>
            <person name="Lang D."/>
            <person name="Zimmer A."/>
            <person name="Terry A."/>
            <person name="Salamov A."/>
            <person name="Shapiro H."/>
            <person name="Nishiyama T."/>
            <person name="Perroud P.-F."/>
            <person name="Lindquist E."/>
            <person name="Kamisugi Y."/>
            <person name="Tanahashi T."/>
            <person name="Sakakibara K."/>
            <person name="Fujita T."/>
            <person name="Oishi K."/>
            <person name="Shin-I T."/>
            <person name="Kuroki Y."/>
            <person name="Toyoda A."/>
            <person name="Suzuki Y."/>
            <person name="Hashimoto A."/>
            <person name="Yamaguchi K."/>
            <person name="Sugano A."/>
            <person name="Kohara Y."/>
            <person name="Fujiyama A."/>
            <person name="Anterola A."/>
            <person name="Aoki S."/>
            <person name="Ashton N."/>
            <person name="Barbazuk W.B."/>
            <person name="Barker E."/>
            <person name="Bennetzen J."/>
            <person name="Bezanilla M."/>
            <person name="Blankenship R."/>
            <person name="Cho S.H."/>
            <person name="Dutcher S."/>
            <person name="Estelle M."/>
            <person name="Fawcett J.A."/>
            <person name="Gundlach H."/>
            <person name="Hanada K."/>
            <person name="Heyl A."/>
            <person name="Hicks K.A."/>
            <person name="Hugh J."/>
            <person name="Lohr M."/>
            <person name="Mayer K."/>
            <person name="Melkozernov A."/>
            <person name="Murata T."/>
            <person name="Nelson D."/>
            <person name="Pils B."/>
            <person name="Prigge M."/>
            <person name="Reiss B."/>
            <person name="Renner T."/>
            <person name="Rombauts S."/>
            <person name="Rushton P."/>
            <person name="Sanderfoot A."/>
            <person name="Schween G."/>
            <person name="Shiu S.-H."/>
            <person name="Stueber K."/>
            <person name="Theodoulou F.L."/>
            <person name="Tu H."/>
            <person name="Van de Peer Y."/>
            <person name="Verrier P.J."/>
            <person name="Waters E."/>
            <person name="Wood A."/>
            <person name="Yang L."/>
            <person name="Cove D."/>
            <person name="Cuming A."/>
            <person name="Hasebe M."/>
            <person name="Lucas S."/>
            <person name="Mishler D.B."/>
            <person name="Reski R."/>
            <person name="Grigoriev I."/>
            <person name="Quatrano R.S."/>
            <person name="Boore J.L."/>
        </authorList>
    </citation>
    <scope>NUCLEOTIDE SEQUENCE [LARGE SCALE GENOMIC DNA]</scope>
    <source>
        <strain evidence="3 4">cv. Gransden 2004</strain>
    </source>
</reference>
<dbReference type="Gramene" id="Pp3c2_30630V3.2">
    <property type="protein sequence ID" value="Pp3c2_30630V3.2"/>
    <property type="gene ID" value="Pp3c2_30630"/>
</dbReference>
<dbReference type="EMBL" id="ABEU02000002">
    <property type="protein sequence ID" value="PNR60651.1"/>
    <property type="molecule type" value="Genomic_DNA"/>
</dbReference>
<dbReference type="GeneID" id="112294407"/>
<dbReference type="EnsemblPlants" id="Pp3c2_30630V3.2">
    <property type="protein sequence ID" value="Pp3c2_30630V3.2"/>
    <property type="gene ID" value="Pp3c2_30630"/>
</dbReference>
<reference evidence="3" key="3">
    <citation type="submission" date="2020-12" db="UniProtKB">
        <authorList>
            <consortium name="EnsemblPlants"/>
        </authorList>
    </citation>
    <scope>IDENTIFICATION</scope>
</reference>